<evidence type="ECO:0000313" key="2">
    <source>
        <dbReference type="Proteomes" id="UP001230268"/>
    </source>
</evidence>
<sequence length="79" mass="8896">MGCRLSKSAPAEGETENDTEIIQAKGEYYRQAEVLKIKDTLVKQASVPVDEDELNKSEILKFDVYGEPVVQSFQIMDDN</sequence>
<organism evidence="1 2">
    <name type="scientific">Babesia gibsoni</name>
    <dbReference type="NCBI Taxonomy" id="33632"/>
    <lineage>
        <taxon>Eukaryota</taxon>
        <taxon>Sar</taxon>
        <taxon>Alveolata</taxon>
        <taxon>Apicomplexa</taxon>
        <taxon>Aconoidasida</taxon>
        <taxon>Piroplasmida</taxon>
        <taxon>Babesiidae</taxon>
        <taxon>Babesia</taxon>
    </lineage>
</organism>
<dbReference type="Proteomes" id="UP001230268">
    <property type="component" value="Unassembled WGS sequence"/>
</dbReference>
<gene>
    <name evidence="1" type="ORF">BgAZ_400850</name>
</gene>
<accession>A0AAD8LG94</accession>
<name>A0AAD8LG94_BABGI</name>
<dbReference type="EMBL" id="JAVEPI010000004">
    <property type="protein sequence ID" value="KAK1442055.1"/>
    <property type="molecule type" value="Genomic_DNA"/>
</dbReference>
<protein>
    <submittedName>
        <fullName evidence="1">Uncharacterized protein</fullName>
    </submittedName>
</protein>
<comment type="caution">
    <text evidence="1">The sequence shown here is derived from an EMBL/GenBank/DDBJ whole genome shotgun (WGS) entry which is preliminary data.</text>
</comment>
<keyword evidence="2" id="KW-1185">Reference proteome</keyword>
<evidence type="ECO:0000313" key="1">
    <source>
        <dbReference type="EMBL" id="KAK1442055.1"/>
    </source>
</evidence>
<proteinExistence type="predicted"/>
<dbReference type="AlphaFoldDB" id="A0AAD8LG94"/>
<reference evidence="1" key="1">
    <citation type="submission" date="2023-08" db="EMBL/GenBank/DDBJ databases">
        <title>Draft sequence of the Babesia gibsoni genome.</title>
        <authorList>
            <person name="Yamagishi J.Y."/>
            <person name="Xuan X.X."/>
        </authorList>
    </citation>
    <scope>NUCLEOTIDE SEQUENCE</scope>
    <source>
        <strain evidence="1">Azabu</strain>
    </source>
</reference>